<dbReference type="PANTHER" id="PTHR43143">
    <property type="entry name" value="METALLOPHOSPHOESTERASE, CALCINEURIN SUPERFAMILY"/>
    <property type="match status" value="1"/>
</dbReference>
<dbReference type="InterPro" id="IPR051918">
    <property type="entry name" value="STPP_CPPED1"/>
</dbReference>
<evidence type="ECO:0000313" key="2">
    <source>
        <dbReference type="EMBL" id="TWJ00748.1"/>
    </source>
</evidence>
<comment type="caution">
    <text evidence="2">The sequence shown here is derived from an EMBL/GenBank/DDBJ whole genome shotgun (WGS) entry which is preliminary data.</text>
</comment>
<dbReference type="Gene3D" id="3.60.21.10">
    <property type="match status" value="1"/>
</dbReference>
<organism evidence="2 3">
    <name type="scientific">Mucilaginibacter frigoritolerans</name>
    <dbReference type="NCBI Taxonomy" id="652788"/>
    <lineage>
        <taxon>Bacteria</taxon>
        <taxon>Pseudomonadati</taxon>
        <taxon>Bacteroidota</taxon>
        <taxon>Sphingobacteriia</taxon>
        <taxon>Sphingobacteriales</taxon>
        <taxon>Sphingobacteriaceae</taxon>
        <taxon>Mucilaginibacter</taxon>
    </lineage>
</organism>
<dbReference type="PANTHER" id="PTHR43143:SF1">
    <property type="entry name" value="SERINE_THREONINE-PROTEIN PHOSPHATASE CPPED1"/>
    <property type="match status" value="1"/>
</dbReference>
<dbReference type="Pfam" id="PF00149">
    <property type="entry name" value="Metallophos"/>
    <property type="match status" value="1"/>
</dbReference>
<dbReference type="SUPFAM" id="SSF56300">
    <property type="entry name" value="Metallo-dependent phosphatases"/>
    <property type="match status" value="1"/>
</dbReference>
<sequence length="374" mass="42482">MPSFSTNPRKRPVFKIAAIDDQEKFRPLPPPVGSYPYHLVLEELKPNLPENKMVFHICGDTGGITLPTFQHQVVSEMMKQYDETIVEQDKPQFFFHLGDLVYNFGQEHKYYPQFFEPFKNYPAPIFAISGNHDADVDANDPLKPKSLDAFLKVFCDTQSRPIPFAGDTNFKSNIQPNIYWTLETPLANIICLYSNVPRFGTITPEQKDWFVEELKKAGNQKNEKAIVICLHHSAYSADTNHGSSLRMQLFLNECFEDANVIPNIVLSGHVHNYQRFSKHYPDGKVLPFVVAGAGGYAQLHAIAPLNDAEFPDTSNYLDNVFLEKYCDNKHGFLKIAIEKTADQFNLSGNYYTIPTEGTLNEQASLLDSFTINLK</sequence>
<reference evidence="2 3" key="1">
    <citation type="submission" date="2019-07" db="EMBL/GenBank/DDBJ databases">
        <title>Genomic Encyclopedia of Archaeal and Bacterial Type Strains, Phase II (KMG-II): from individual species to whole genera.</title>
        <authorList>
            <person name="Goeker M."/>
        </authorList>
    </citation>
    <scope>NUCLEOTIDE SEQUENCE [LARGE SCALE GENOMIC DNA]</scope>
    <source>
        <strain evidence="2 3">ATCC BAA-1854</strain>
    </source>
</reference>
<dbReference type="OrthoDB" id="9809781at2"/>
<feature type="domain" description="Calcineurin-like phosphoesterase" evidence="1">
    <location>
        <begin position="53"/>
        <end position="273"/>
    </location>
</feature>
<dbReference type="RefSeq" id="WP_144912113.1">
    <property type="nucleotide sequence ID" value="NZ_VLLI01000005.1"/>
</dbReference>
<accession>A0A562U4Q2</accession>
<evidence type="ECO:0000313" key="3">
    <source>
        <dbReference type="Proteomes" id="UP000317010"/>
    </source>
</evidence>
<evidence type="ECO:0000259" key="1">
    <source>
        <dbReference type="Pfam" id="PF00149"/>
    </source>
</evidence>
<keyword evidence="3" id="KW-1185">Reference proteome</keyword>
<name>A0A562U4Q2_9SPHI</name>
<dbReference type="EMBL" id="VLLI01000005">
    <property type="protein sequence ID" value="TWJ00748.1"/>
    <property type="molecule type" value="Genomic_DNA"/>
</dbReference>
<gene>
    <name evidence="2" type="ORF">JN11_02004</name>
</gene>
<dbReference type="AlphaFoldDB" id="A0A562U4Q2"/>
<dbReference type="Proteomes" id="UP000317010">
    <property type="component" value="Unassembled WGS sequence"/>
</dbReference>
<dbReference type="InterPro" id="IPR029052">
    <property type="entry name" value="Metallo-depent_PP-like"/>
</dbReference>
<dbReference type="GO" id="GO:0016787">
    <property type="term" value="F:hydrolase activity"/>
    <property type="evidence" value="ECO:0007669"/>
    <property type="project" value="InterPro"/>
</dbReference>
<protein>
    <submittedName>
        <fullName evidence="2">Calcineurin-like phosphoesterase family protein</fullName>
    </submittedName>
</protein>
<dbReference type="InterPro" id="IPR004843">
    <property type="entry name" value="Calcineurin-like_PHP"/>
</dbReference>
<proteinExistence type="predicted"/>